<protein>
    <submittedName>
        <fullName evidence="1">Uncharacterized protein</fullName>
    </submittedName>
</protein>
<dbReference type="AlphaFoldDB" id="A0AAW8PAP0"/>
<sequence length="106" mass="11589">MSSNLHMSVRTSDMAILQGVLDNAGYDFTSSLEDPKCYNIAVKLLFKLYNDGMTSPAALTTELSRHFGKAPLSSKSSAEFEKNRKLIQGIGPVVVVSRLPAPEQTR</sequence>
<comment type="caution">
    <text evidence="1">The sequence shown here is derived from an EMBL/GenBank/DDBJ whole genome shotgun (WGS) entry which is preliminary data.</text>
</comment>
<organism evidence="1 2">
    <name type="scientific">Rhizobium redzepovicii</name>
    <dbReference type="NCBI Taxonomy" id="2867518"/>
    <lineage>
        <taxon>Bacteria</taxon>
        <taxon>Pseudomonadati</taxon>
        <taxon>Pseudomonadota</taxon>
        <taxon>Alphaproteobacteria</taxon>
        <taxon>Hyphomicrobiales</taxon>
        <taxon>Rhizobiaceae</taxon>
        <taxon>Rhizobium/Agrobacterium group</taxon>
        <taxon>Rhizobium</taxon>
    </lineage>
</organism>
<keyword evidence="2" id="KW-1185">Reference proteome</keyword>
<name>A0AAW8PAP0_9HYPH</name>
<dbReference type="EMBL" id="JAVLSH010000015">
    <property type="protein sequence ID" value="MDR9763279.1"/>
    <property type="molecule type" value="Genomic_DNA"/>
</dbReference>
<evidence type="ECO:0000313" key="2">
    <source>
        <dbReference type="Proteomes" id="UP001269402"/>
    </source>
</evidence>
<gene>
    <name evidence="1" type="ORF">RJJ37_27245</name>
</gene>
<proteinExistence type="predicted"/>
<dbReference type="Proteomes" id="UP001269402">
    <property type="component" value="Unassembled WGS sequence"/>
</dbReference>
<accession>A0AAW8PAP0</accession>
<reference evidence="2" key="1">
    <citation type="submission" date="2023-07" db="EMBL/GenBank/DDBJ databases">
        <title>Genomic characterization of faba bean (Vicia faba) microsymbionts in Mexican soils.</title>
        <authorList>
            <person name="Rivera Orduna F.N."/>
            <person name="Guevara-Luna J."/>
            <person name="Yan J."/>
            <person name="Arroyo-Herrera I."/>
            <person name="Li Y."/>
            <person name="Vasquez-Murrieta M.S."/>
            <person name="Wang E.T."/>
        </authorList>
    </citation>
    <scope>NUCLEOTIDE SEQUENCE [LARGE SCALE GENOMIC DNA]</scope>
    <source>
        <strain evidence="2">CH6</strain>
    </source>
</reference>
<dbReference type="RefSeq" id="WP_310808548.1">
    <property type="nucleotide sequence ID" value="NZ_JAVLSH010000015.1"/>
</dbReference>
<evidence type="ECO:0000313" key="1">
    <source>
        <dbReference type="EMBL" id="MDR9763279.1"/>
    </source>
</evidence>